<proteinExistence type="predicted"/>
<evidence type="ECO:0000256" key="1">
    <source>
        <dbReference type="SAM" id="MobiDB-lite"/>
    </source>
</evidence>
<sequence length="63" mass="6688">MSALATATASSAAEGSRWASDAAEAARVAAERERRYRDELARAVQHTPLGYPPHESCTATVTN</sequence>
<dbReference type="AlphaFoldDB" id="A0A2J7ZKJ6"/>
<comment type="caution">
    <text evidence="2">The sequence shown here is derived from an EMBL/GenBank/DDBJ whole genome shotgun (WGS) entry which is preliminary data.</text>
</comment>
<evidence type="ECO:0000313" key="2">
    <source>
        <dbReference type="EMBL" id="PNH00787.1"/>
    </source>
</evidence>
<name>A0A2J7ZKJ6_9CHLO</name>
<evidence type="ECO:0000313" key="3">
    <source>
        <dbReference type="Proteomes" id="UP000236333"/>
    </source>
</evidence>
<protein>
    <submittedName>
        <fullName evidence="2">Uncharacterized protein</fullName>
    </submittedName>
</protein>
<gene>
    <name evidence="2" type="ORF">TSOC_013370</name>
</gene>
<feature type="non-terminal residue" evidence="2">
    <location>
        <position position="63"/>
    </location>
</feature>
<feature type="region of interest" description="Disordered" evidence="1">
    <location>
        <begin position="1"/>
        <end position="26"/>
    </location>
</feature>
<keyword evidence="3" id="KW-1185">Reference proteome</keyword>
<organism evidence="2 3">
    <name type="scientific">Tetrabaena socialis</name>
    <dbReference type="NCBI Taxonomy" id="47790"/>
    <lineage>
        <taxon>Eukaryota</taxon>
        <taxon>Viridiplantae</taxon>
        <taxon>Chlorophyta</taxon>
        <taxon>core chlorophytes</taxon>
        <taxon>Chlorophyceae</taxon>
        <taxon>CS clade</taxon>
        <taxon>Chlamydomonadales</taxon>
        <taxon>Tetrabaenaceae</taxon>
        <taxon>Tetrabaena</taxon>
    </lineage>
</organism>
<dbReference type="EMBL" id="PGGS01001170">
    <property type="protein sequence ID" value="PNH00787.1"/>
    <property type="molecule type" value="Genomic_DNA"/>
</dbReference>
<dbReference type="Proteomes" id="UP000236333">
    <property type="component" value="Unassembled WGS sequence"/>
</dbReference>
<accession>A0A2J7ZKJ6</accession>
<reference evidence="2 3" key="1">
    <citation type="journal article" date="2017" name="Mol. Biol. Evol.">
        <title>The 4-celled Tetrabaena socialis nuclear genome reveals the essential components for genetic control of cell number at the origin of multicellularity in the volvocine lineage.</title>
        <authorList>
            <person name="Featherston J."/>
            <person name="Arakaki Y."/>
            <person name="Hanschen E.R."/>
            <person name="Ferris P.J."/>
            <person name="Michod R.E."/>
            <person name="Olson B.J.S.C."/>
            <person name="Nozaki H."/>
            <person name="Durand P.M."/>
        </authorList>
    </citation>
    <scope>NUCLEOTIDE SEQUENCE [LARGE SCALE GENOMIC DNA]</scope>
    <source>
        <strain evidence="2 3">NIES-571</strain>
    </source>
</reference>